<evidence type="ECO:0000313" key="1">
    <source>
        <dbReference type="EMBL" id="KMQ84963.1"/>
    </source>
</evidence>
<dbReference type="EMBL" id="LBMM01015008">
    <property type="protein sequence ID" value="KMQ84963.1"/>
    <property type="molecule type" value="Genomic_DNA"/>
</dbReference>
<keyword evidence="1" id="KW-0378">Hydrolase</keyword>
<keyword evidence="2" id="KW-1185">Reference proteome</keyword>
<accession>A0A0J7K3G1</accession>
<dbReference type="GO" id="GO:0008233">
    <property type="term" value="F:peptidase activity"/>
    <property type="evidence" value="ECO:0007669"/>
    <property type="project" value="UniProtKB-KW"/>
</dbReference>
<name>A0A0J7K3G1_LASNI</name>
<dbReference type="PaxDb" id="67767-A0A0J7K3G1"/>
<dbReference type="Proteomes" id="UP000036403">
    <property type="component" value="Unassembled WGS sequence"/>
</dbReference>
<evidence type="ECO:0000313" key="2">
    <source>
        <dbReference type="Proteomes" id="UP000036403"/>
    </source>
</evidence>
<feature type="non-terminal residue" evidence="1">
    <location>
        <position position="79"/>
    </location>
</feature>
<protein>
    <submittedName>
        <fullName evidence="1">Cysteine protease atg4b-like protein</fullName>
    </submittedName>
</protein>
<reference evidence="1 2" key="1">
    <citation type="submission" date="2015-04" db="EMBL/GenBank/DDBJ databases">
        <title>Lasius niger genome sequencing.</title>
        <authorList>
            <person name="Konorov E.A."/>
            <person name="Nikitin M.A."/>
            <person name="Kirill M.V."/>
            <person name="Chang P."/>
        </authorList>
    </citation>
    <scope>NUCLEOTIDE SEQUENCE [LARGE SCALE GENOMIC DNA]</scope>
    <source>
        <tissue evidence="1">Whole</tissue>
    </source>
</reference>
<keyword evidence="1" id="KW-0645">Protease</keyword>
<gene>
    <name evidence="1" type="ORF">RF55_16810</name>
</gene>
<dbReference type="STRING" id="67767.A0A0J7K3G1"/>
<dbReference type="AlphaFoldDB" id="A0A0J7K3G1"/>
<proteinExistence type="predicted"/>
<organism evidence="1 2">
    <name type="scientific">Lasius niger</name>
    <name type="common">Black garden ant</name>
    <dbReference type="NCBI Taxonomy" id="67767"/>
    <lineage>
        <taxon>Eukaryota</taxon>
        <taxon>Metazoa</taxon>
        <taxon>Ecdysozoa</taxon>
        <taxon>Arthropoda</taxon>
        <taxon>Hexapoda</taxon>
        <taxon>Insecta</taxon>
        <taxon>Pterygota</taxon>
        <taxon>Neoptera</taxon>
        <taxon>Endopterygota</taxon>
        <taxon>Hymenoptera</taxon>
        <taxon>Apocrita</taxon>
        <taxon>Aculeata</taxon>
        <taxon>Formicoidea</taxon>
        <taxon>Formicidae</taxon>
        <taxon>Formicinae</taxon>
        <taxon>Lasius</taxon>
        <taxon>Lasius</taxon>
    </lineage>
</organism>
<dbReference type="GO" id="GO:0006508">
    <property type="term" value="P:proteolysis"/>
    <property type="evidence" value="ECO:0007669"/>
    <property type="project" value="UniProtKB-KW"/>
</dbReference>
<sequence length="79" mass="8856">MTLTPLEVKVNVKVNRKSFGTGCVKCFFCATEKEFKSLCKSMQEELILPEKQPLFELCRERLTQWSPADVASEAIAAAS</sequence>
<comment type="caution">
    <text evidence="1">The sequence shown here is derived from an EMBL/GenBank/DDBJ whole genome shotgun (WGS) entry which is preliminary data.</text>
</comment>